<evidence type="ECO:0000256" key="9">
    <source>
        <dbReference type="ARBA" id="ARBA00022618"/>
    </source>
</evidence>
<evidence type="ECO:0000256" key="4">
    <source>
        <dbReference type="ARBA" id="ARBA00006485"/>
    </source>
</evidence>
<accession>A0A067QIA3</accession>
<keyword evidence="11 23" id="KW-0547">Nucleotide-binding</keyword>
<dbReference type="Pfam" id="PF00069">
    <property type="entry name" value="Pkinase"/>
    <property type="match status" value="1"/>
</dbReference>
<evidence type="ECO:0000256" key="15">
    <source>
        <dbReference type="ARBA" id="ARBA00023242"/>
    </source>
</evidence>
<protein>
    <recommendedName>
        <fullName evidence="18">Cyclin-dependent kinase 20</fullName>
        <ecNumber evidence="5">2.7.11.22</ecNumber>
    </recommendedName>
    <alternativeName>
        <fullName evidence="19">Cell cycle-related kinase</fullName>
    </alternativeName>
    <alternativeName>
        <fullName evidence="20">Cell division protein kinase 20</fullName>
    </alternativeName>
</protein>
<dbReference type="PROSITE" id="PS00107">
    <property type="entry name" value="PROTEIN_KINASE_ATP"/>
    <property type="match status" value="1"/>
</dbReference>
<dbReference type="InterPro" id="IPR011009">
    <property type="entry name" value="Kinase-like_dom_sf"/>
</dbReference>
<keyword evidence="16" id="KW-0966">Cell projection</keyword>
<dbReference type="CDD" id="cd07832">
    <property type="entry name" value="STKc_CCRK"/>
    <property type="match status" value="1"/>
</dbReference>
<keyword evidence="8 24" id="KW-0723">Serine/threonine-protein kinase</keyword>
<dbReference type="PROSITE" id="PS00108">
    <property type="entry name" value="PROTEIN_KINASE_ST"/>
    <property type="match status" value="1"/>
</dbReference>
<dbReference type="InterPro" id="IPR008271">
    <property type="entry name" value="Ser/Thr_kinase_AS"/>
</dbReference>
<dbReference type="PROSITE" id="PS50011">
    <property type="entry name" value="PROTEIN_KINASE_DOM"/>
    <property type="match status" value="1"/>
</dbReference>
<dbReference type="GO" id="GO:0005737">
    <property type="term" value="C:cytoplasm"/>
    <property type="evidence" value="ECO:0007669"/>
    <property type="project" value="UniProtKB-SubCell"/>
</dbReference>
<dbReference type="SMART" id="SM00220">
    <property type="entry name" value="S_TKc"/>
    <property type="match status" value="1"/>
</dbReference>
<keyword evidence="10" id="KW-0808">Transferase</keyword>
<evidence type="ECO:0000256" key="16">
    <source>
        <dbReference type="ARBA" id="ARBA00023273"/>
    </source>
</evidence>
<dbReference type="eggNOG" id="KOG0659">
    <property type="taxonomic scope" value="Eukaryota"/>
</dbReference>
<dbReference type="GO" id="GO:0005634">
    <property type="term" value="C:nucleus"/>
    <property type="evidence" value="ECO:0007669"/>
    <property type="project" value="UniProtKB-SubCell"/>
</dbReference>
<dbReference type="InterPro" id="IPR048002">
    <property type="entry name" value="CDK20-like_STKc"/>
</dbReference>
<dbReference type="EC" id="2.7.11.22" evidence="5"/>
<dbReference type="InterPro" id="IPR000719">
    <property type="entry name" value="Prot_kinase_dom"/>
</dbReference>
<keyword evidence="27" id="KW-1185">Reference proteome</keyword>
<evidence type="ECO:0000256" key="3">
    <source>
        <dbReference type="ARBA" id="ARBA00004496"/>
    </source>
</evidence>
<dbReference type="GO" id="GO:0005524">
    <property type="term" value="F:ATP binding"/>
    <property type="evidence" value="ECO:0007669"/>
    <property type="project" value="UniProtKB-UniRule"/>
</dbReference>
<keyword evidence="6" id="KW-0217">Developmental protein</keyword>
<dbReference type="SUPFAM" id="SSF56112">
    <property type="entry name" value="Protein kinase-like (PK-like)"/>
    <property type="match status" value="1"/>
</dbReference>
<keyword evidence="12 26" id="KW-0418">Kinase</keyword>
<evidence type="ECO:0000259" key="25">
    <source>
        <dbReference type="PROSITE" id="PS50011"/>
    </source>
</evidence>
<dbReference type="FunFam" id="1.10.510.10:FF:000406">
    <property type="entry name" value="cyclin-dependent kinase 20 isoform X1"/>
    <property type="match status" value="1"/>
</dbReference>
<evidence type="ECO:0000256" key="23">
    <source>
        <dbReference type="PROSITE-ProRule" id="PRU10141"/>
    </source>
</evidence>
<dbReference type="PANTHER" id="PTHR24056">
    <property type="entry name" value="CELL DIVISION PROTEIN KINASE"/>
    <property type="match status" value="1"/>
</dbReference>
<dbReference type="EMBL" id="KK853567">
    <property type="protein sequence ID" value="KDR06664.1"/>
    <property type="molecule type" value="Genomic_DNA"/>
</dbReference>
<feature type="binding site" evidence="23">
    <location>
        <position position="33"/>
    </location>
    <ligand>
        <name>ATP</name>
        <dbReference type="ChEBI" id="CHEBI:30616"/>
    </ligand>
</feature>
<dbReference type="InterPro" id="IPR017441">
    <property type="entry name" value="Protein_kinase_ATP_BS"/>
</dbReference>
<evidence type="ECO:0000256" key="20">
    <source>
        <dbReference type="ARBA" id="ARBA00035723"/>
    </source>
</evidence>
<gene>
    <name evidence="26" type="ORF">L798_03935</name>
</gene>
<dbReference type="InParanoid" id="A0A067QIA3"/>
<evidence type="ECO:0000256" key="12">
    <source>
        <dbReference type="ARBA" id="ARBA00022777"/>
    </source>
</evidence>
<name>A0A067QIA3_ZOONE</name>
<proteinExistence type="inferred from homology"/>
<evidence type="ECO:0000256" key="24">
    <source>
        <dbReference type="RuleBase" id="RU000304"/>
    </source>
</evidence>
<comment type="subcellular location">
    <subcellularLocation>
        <location evidence="2">Cell projection</location>
        <location evidence="2">Cilium</location>
    </subcellularLocation>
    <subcellularLocation>
        <location evidence="3">Cytoplasm</location>
    </subcellularLocation>
    <subcellularLocation>
        <location evidence="1">Nucleus</location>
    </subcellularLocation>
</comment>
<evidence type="ECO:0000256" key="10">
    <source>
        <dbReference type="ARBA" id="ARBA00022679"/>
    </source>
</evidence>
<evidence type="ECO:0000256" key="2">
    <source>
        <dbReference type="ARBA" id="ARBA00004138"/>
    </source>
</evidence>
<comment type="catalytic activity">
    <reaction evidence="21">
        <text>L-threonyl-[protein] + ATP = O-phospho-L-threonyl-[protein] + ADP + H(+)</text>
        <dbReference type="Rhea" id="RHEA:46608"/>
        <dbReference type="Rhea" id="RHEA-COMP:11060"/>
        <dbReference type="Rhea" id="RHEA-COMP:11605"/>
        <dbReference type="ChEBI" id="CHEBI:15378"/>
        <dbReference type="ChEBI" id="CHEBI:30013"/>
        <dbReference type="ChEBI" id="CHEBI:30616"/>
        <dbReference type="ChEBI" id="CHEBI:61977"/>
        <dbReference type="ChEBI" id="CHEBI:456216"/>
        <dbReference type="EC" id="2.7.11.22"/>
    </reaction>
</comment>
<keyword evidence="13 23" id="KW-0067">ATP-binding</keyword>
<evidence type="ECO:0000256" key="19">
    <source>
        <dbReference type="ARBA" id="ARBA00035720"/>
    </source>
</evidence>
<dbReference type="Proteomes" id="UP000027135">
    <property type="component" value="Unassembled WGS sequence"/>
</dbReference>
<evidence type="ECO:0000256" key="5">
    <source>
        <dbReference type="ARBA" id="ARBA00012425"/>
    </source>
</evidence>
<reference evidence="26 27" key="1">
    <citation type="journal article" date="2014" name="Nat. Commun.">
        <title>Molecular traces of alternative social organization in a termite genome.</title>
        <authorList>
            <person name="Terrapon N."/>
            <person name="Li C."/>
            <person name="Robertson H.M."/>
            <person name="Ji L."/>
            <person name="Meng X."/>
            <person name="Booth W."/>
            <person name="Chen Z."/>
            <person name="Childers C.P."/>
            <person name="Glastad K.M."/>
            <person name="Gokhale K."/>
            <person name="Gowin J."/>
            <person name="Gronenberg W."/>
            <person name="Hermansen R.A."/>
            <person name="Hu H."/>
            <person name="Hunt B.G."/>
            <person name="Huylmans A.K."/>
            <person name="Khalil S.M."/>
            <person name="Mitchell R.D."/>
            <person name="Munoz-Torres M.C."/>
            <person name="Mustard J.A."/>
            <person name="Pan H."/>
            <person name="Reese J.T."/>
            <person name="Scharf M.E."/>
            <person name="Sun F."/>
            <person name="Vogel H."/>
            <person name="Xiao J."/>
            <person name="Yang W."/>
            <person name="Yang Z."/>
            <person name="Yang Z."/>
            <person name="Zhou J."/>
            <person name="Zhu J."/>
            <person name="Brent C.S."/>
            <person name="Elsik C.G."/>
            <person name="Goodisman M.A."/>
            <person name="Liberles D.A."/>
            <person name="Roe R.M."/>
            <person name="Vargo E.L."/>
            <person name="Vilcinskas A."/>
            <person name="Wang J."/>
            <person name="Bornberg-Bauer E."/>
            <person name="Korb J."/>
            <person name="Zhang G."/>
            <person name="Liebig J."/>
        </authorList>
    </citation>
    <scope>NUCLEOTIDE SEQUENCE [LARGE SCALE GENOMIC DNA]</scope>
    <source>
        <tissue evidence="26">Whole organism</tissue>
    </source>
</reference>
<dbReference type="GO" id="GO:0004693">
    <property type="term" value="F:cyclin-dependent protein serine/threonine kinase activity"/>
    <property type="evidence" value="ECO:0007669"/>
    <property type="project" value="UniProtKB-EC"/>
</dbReference>
<dbReference type="FunCoup" id="A0A067QIA3">
    <property type="interactions" value="43"/>
</dbReference>
<evidence type="ECO:0000256" key="7">
    <source>
        <dbReference type="ARBA" id="ARBA00022490"/>
    </source>
</evidence>
<comment type="similarity">
    <text evidence="4">Belongs to the protein kinase superfamily. CMGC Ser/Thr protein kinase family. CDC2/CDKX subfamily.</text>
</comment>
<dbReference type="OrthoDB" id="63265at2759"/>
<evidence type="ECO:0000256" key="11">
    <source>
        <dbReference type="ARBA" id="ARBA00022741"/>
    </source>
</evidence>
<dbReference type="AlphaFoldDB" id="A0A067QIA3"/>
<dbReference type="Gene3D" id="1.10.510.10">
    <property type="entry name" value="Transferase(Phosphotransferase) domain 1"/>
    <property type="match status" value="1"/>
</dbReference>
<organism evidence="26 27">
    <name type="scientific">Zootermopsis nevadensis</name>
    <name type="common">Dampwood termite</name>
    <dbReference type="NCBI Taxonomy" id="136037"/>
    <lineage>
        <taxon>Eukaryota</taxon>
        <taxon>Metazoa</taxon>
        <taxon>Ecdysozoa</taxon>
        <taxon>Arthropoda</taxon>
        <taxon>Hexapoda</taxon>
        <taxon>Insecta</taxon>
        <taxon>Pterygota</taxon>
        <taxon>Neoptera</taxon>
        <taxon>Polyneoptera</taxon>
        <taxon>Dictyoptera</taxon>
        <taxon>Blattodea</taxon>
        <taxon>Blattoidea</taxon>
        <taxon>Termitoidae</taxon>
        <taxon>Termopsidae</taxon>
        <taxon>Zootermopsis</taxon>
    </lineage>
</organism>
<keyword evidence="17" id="KW-0131">Cell cycle</keyword>
<evidence type="ECO:0000256" key="21">
    <source>
        <dbReference type="ARBA" id="ARBA00047811"/>
    </source>
</evidence>
<keyword evidence="9" id="KW-0132">Cell division</keyword>
<evidence type="ECO:0000256" key="17">
    <source>
        <dbReference type="ARBA" id="ARBA00023306"/>
    </source>
</evidence>
<dbReference type="GO" id="GO:0005929">
    <property type="term" value="C:cilium"/>
    <property type="evidence" value="ECO:0007669"/>
    <property type="project" value="UniProtKB-SubCell"/>
</dbReference>
<dbReference type="OMA" id="KITFPYH"/>
<evidence type="ECO:0000256" key="8">
    <source>
        <dbReference type="ARBA" id="ARBA00022527"/>
    </source>
</evidence>
<evidence type="ECO:0000256" key="1">
    <source>
        <dbReference type="ARBA" id="ARBA00004123"/>
    </source>
</evidence>
<evidence type="ECO:0000256" key="6">
    <source>
        <dbReference type="ARBA" id="ARBA00022473"/>
    </source>
</evidence>
<evidence type="ECO:0000256" key="13">
    <source>
        <dbReference type="ARBA" id="ARBA00022840"/>
    </source>
</evidence>
<dbReference type="STRING" id="136037.A0A067QIA3"/>
<dbReference type="Gene3D" id="3.30.200.20">
    <property type="entry name" value="Phosphorylase Kinase, domain 1"/>
    <property type="match status" value="1"/>
</dbReference>
<sequence length="334" mass="37869">MDQYKVVGKIGEGAHGLVLRGQHLGTGREVALKKVLLKKLEDGIPTAVIREIKALQEVDCQYVVQLLDVFPQGLGFVLVFEFMPSGLWEMLRDAENPLSIPQVKTYMIMLLKGVAYLHDHSIMHRDLKPANLLISKEGVLKIADLGLGRMFWTEHSRPYSHQVATRWYRAPELLYGARYYTEAVDLWAVGCILGELLTNSPLFPGETDIEQLAIVLRTLGTPTAETWPGMTELPDYNKITFPETQGVGWDRIFPDCTPEAIDLTKKFLIYNADRRLKAKQALVHPYFFTSPLPCQLSGMPKPLDGHRQQFRAKEYDTEKPVEELFSDLNKLLTS</sequence>
<dbReference type="InterPro" id="IPR050108">
    <property type="entry name" value="CDK"/>
</dbReference>
<dbReference type="GO" id="GO:0051301">
    <property type="term" value="P:cell division"/>
    <property type="evidence" value="ECO:0007669"/>
    <property type="project" value="UniProtKB-KW"/>
</dbReference>
<keyword evidence="15" id="KW-0539">Nucleus</keyword>
<comment type="catalytic activity">
    <reaction evidence="22">
        <text>L-seryl-[protein] + ATP = O-phospho-L-seryl-[protein] + ADP + H(+)</text>
        <dbReference type="Rhea" id="RHEA:17989"/>
        <dbReference type="Rhea" id="RHEA-COMP:9863"/>
        <dbReference type="Rhea" id="RHEA-COMP:11604"/>
        <dbReference type="ChEBI" id="CHEBI:15378"/>
        <dbReference type="ChEBI" id="CHEBI:29999"/>
        <dbReference type="ChEBI" id="CHEBI:30616"/>
        <dbReference type="ChEBI" id="CHEBI:83421"/>
        <dbReference type="ChEBI" id="CHEBI:456216"/>
        <dbReference type="EC" id="2.7.11.22"/>
    </reaction>
</comment>
<evidence type="ECO:0000256" key="22">
    <source>
        <dbReference type="ARBA" id="ARBA00048367"/>
    </source>
</evidence>
<dbReference type="FunFam" id="3.30.200.20:FF:000579">
    <property type="entry name" value="cyclin-dependent kinase 20"/>
    <property type="match status" value="1"/>
</dbReference>
<evidence type="ECO:0000256" key="14">
    <source>
        <dbReference type="ARBA" id="ARBA00023069"/>
    </source>
</evidence>
<keyword evidence="14" id="KW-0969">Cilium</keyword>
<feature type="domain" description="Protein kinase" evidence="25">
    <location>
        <begin position="4"/>
        <end position="287"/>
    </location>
</feature>
<dbReference type="PANTHER" id="PTHR24056:SF171">
    <property type="entry name" value="CYCLIN-DEPENDENT KINASE 20"/>
    <property type="match status" value="1"/>
</dbReference>
<keyword evidence="7" id="KW-0963">Cytoplasm</keyword>
<evidence type="ECO:0000256" key="18">
    <source>
        <dbReference type="ARBA" id="ARBA00035711"/>
    </source>
</evidence>
<evidence type="ECO:0000313" key="26">
    <source>
        <dbReference type="EMBL" id="KDR06664.1"/>
    </source>
</evidence>
<evidence type="ECO:0000313" key="27">
    <source>
        <dbReference type="Proteomes" id="UP000027135"/>
    </source>
</evidence>